<name>S9VCE9_9TRYP</name>
<dbReference type="EMBL" id="ATMH01007071">
    <property type="protein sequence ID" value="EPY24656.1"/>
    <property type="molecule type" value="Genomic_DNA"/>
</dbReference>
<organism evidence="1 3">
    <name type="scientific">Strigomonas culicis</name>
    <dbReference type="NCBI Taxonomy" id="28005"/>
    <lineage>
        <taxon>Eukaryota</taxon>
        <taxon>Discoba</taxon>
        <taxon>Euglenozoa</taxon>
        <taxon>Kinetoplastea</taxon>
        <taxon>Metakinetoplastina</taxon>
        <taxon>Trypanosomatida</taxon>
        <taxon>Trypanosomatidae</taxon>
        <taxon>Strigomonadinae</taxon>
        <taxon>Strigomonas</taxon>
    </lineage>
</organism>
<reference evidence="1" key="2">
    <citation type="submission" date="2013-03" db="EMBL/GenBank/DDBJ databases">
        <authorList>
            <person name="Motta M.C.M."/>
            <person name="Martins A.C.A."/>
            <person name="Preta C.M.C.C."/>
            <person name="Silva R."/>
            <person name="de Souza S.S."/>
            <person name="Klein C.C."/>
            <person name="de Almeida L.G.P."/>
            <person name="Cunha O.L."/>
            <person name="Colabardini A.C."/>
            <person name="Lima B.A."/>
            <person name="Machado C.R."/>
            <person name="Soares C.M.A."/>
            <person name="de Menezes C.B.A."/>
            <person name="Bartolomeu D.C."/>
            <person name="Grisard E.C."/>
            <person name="Fantinatti-Garboggini F."/>
            <person name="Rodrigues-Luiz G.F."/>
            <person name="Wagner G."/>
            <person name="Goldman G.H."/>
            <person name="Fietto J.L.R."/>
            <person name="Ciapina L.P."/>
            <person name="Brocchi M."/>
            <person name="Elias M.C."/>
            <person name="Goldman M.H.S."/>
            <person name="Sagot M.-F."/>
            <person name="Pereira M."/>
            <person name="Stoco P.H."/>
            <person name="Teixeira S.M.R."/>
            <person name="de Mendonca-Neto R.P."/>
            <person name="Maciel T.E.F."/>
            <person name="Mendes T.A.O."/>
            <person name="Urmenyi T.P."/>
            <person name="Teixeira M.M.G."/>
            <person name="de Camargo E.F.P."/>
            <person name="de Sousa W."/>
            <person name="Schenkman S."/>
            <person name="de Vasconcelos A.T.R."/>
        </authorList>
    </citation>
    <scope>NUCLEOTIDE SEQUENCE</scope>
</reference>
<evidence type="ECO:0000313" key="3">
    <source>
        <dbReference type="Proteomes" id="UP000015354"/>
    </source>
</evidence>
<dbReference type="OrthoDB" id="268593at2759"/>
<gene>
    <name evidence="2" type="ORF">STCU_04820</name>
    <name evidence="1" type="ORF">STCU_07071</name>
</gene>
<keyword evidence="3" id="KW-1185">Reference proteome</keyword>
<sequence>MLRFASSGALAAAANLRHYRLIPHVYNEIEELAETQVAGRWSISHKNCLQQPLKKGELMADKLNQREKRRSGIQPEKSIARSLSQTYGVDGKEVEPASKTRWIHITVIGFDGHPFHFRTYPMPDVTLNNLIDGSGMCHGHGGVWSKCNNTDCSDWNHGDGCMVNVDIETLDRLLPPNRWEYTSLTAWRNTDRPDISYNTRFSCQIPITAELDGAVFATKQYYTQSLREAVAGWGQTDDMATISAVRSKKIEPWAPIIEEPLKRDFPITLDMLWANSYQDIMKEMNPNYRRTDGYHTRPENWAAYV</sequence>
<protein>
    <submittedName>
        <fullName evidence="1">Uncharacterized protein</fullName>
    </submittedName>
</protein>
<comment type="caution">
    <text evidence="1">The sequence shown here is derived from an EMBL/GenBank/DDBJ whole genome shotgun (WGS) entry which is preliminary data.</text>
</comment>
<evidence type="ECO:0000313" key="1">
    <source>
        <dbReference type="EMBL" id="EPY24656.1"/>
    </source>
</evidence>
<proteinExistence type="predicted"/>
<dbReference type="Proteomes" id="UP000015354">
    <property type="component" value="Unassembled WGS sequence"/>
</dbReference>
<reference evidence="1 3" key="1">
    <citation type="journal article" date="2013" name="PLoS ONE">
        <title>Predicting the Proteins of Angomonas deanei, Strigomonas culicis and Their Respective Endosymbionts Reveals New Aspects of the Trypanosomatidae Family.</title>
        <authorList>
            <person name="Motta M.C."/>
            <person name="Martins A.C."/>
            <person name="de Souza S.S."/>
            <person name="Catta-Preta C.M."/>
            <person name="Silva R."/>
            <person name="Klein C.C."/>
            <person name="de Almeida L.G."/>
            <person name="de Lima Cunha O."/>
            <person name="Ciapina L.P."/>
            <person name="Brocchi M."/>
            <person name="Colabardini A.C."/>
            <person name="de Araujo Lima B."/>
            <person name="Machado C.R."/>
            <person name="de Almeida Soares C.M."/>
            <person name="Probst C.M."/>
            <person name="de Menezes C.B."/>
            <person name="Thompson C.E."/>
            <person name="Bartholomeu D.C."/>
            <person name="Gradia D.F."/>
            <person name="Pavoni D.P."/>
            <person name="Grisard E.C."/>
            <person name="Fantinatti-Garboggini F."/>
            <person name="Marchini F.K."/>
            <person name="Rodrigues-Luiz G.F."/>
            <person name="Wagner G."/>
            <person name="Goldman G.H."/>
            <person name="Fietto J.L."/>
            <person name="Elias M.C."/>
            <person name="Goldman M.H."/>
            <person name="Sagot M.F."/>
            <person name="Pereira M."/>
            <person name="Stoco P.H."/>
            <person name="de Mendonca-Neto R.P."/>
            <person name="Teixeira S.M."/>
            <person name="Maciel T.E."/>
            <person name="de Oliveira Mendes T.A."/>
            <person name="Urmenyi T.P."/>
            <person name="de Souza W."/>
            <person name="Schenkman S."/>
            <person name="de Vasconcelos A.T."/>
        </authorList>
    </citation>
    <scope>NUCLEOTIDE SEQUENCE [LARGE SCALE GENOMIC DNA]</scope>
</reference>
<accession>S9VCE9</accession>
<evidence type="ECO:0000313" key="2">
    <source>
        <dbReference type="EMBL" id="EPY28910.1"/>
    </source>
</evidence>
<dbReference type="AlphaFoldDB" id="S9VCE9"/>
<dbReference type="EMBL" id="ATMH01004820">
    <property type="protein sequence ID" value="EPY28910.1"/>
    <property type="molecule type" value="Genomic_DNA"/>
</dbReference>